<keyword evidence="1" id="KW-1133">Transmembrane helix</keyword>
<gene>
    <name evidence="2" type="ORF">DS742_16310</name>
</gene>
<comment type="caution">
    <text evidence="2">The sequence shown here is derived from an EMBL/GenBank/DDBJ whole genome shotgun (WGS) entry which is preliminary data.</text>
</comment>
<organism evidence="2 3">
    <name type="scientific">Lacrimispora amygdalina</name>
    <dbReference type="NCBI Taxonomy" id="253257"/>
    <lineage>
        <taxon>Bacteria</taxon>
        <taxon>Bacillati</taxon>
        <taxon>Bacillota</taxon>
        <taxon>Clostridia</taxon>
        <taxon>Lachnospirales</taxon>
        <taxon>Lachnospiraceae</taxon>
        <taxon>Lacrimispora</taxon>
    </lineage>
</organism>
<dbReference type="RefSeq" id="WP_117418047.1">
    <property type="nucleotide sequence ID" value="NZ_QOHO01000052.1"/>
</dbReference>
<keyword evidence="1" id="KW-0812">Transmembrane</keyword>
<reference evidence="2 3" key="1">
    <citation type="submission" date="2018-07" db="EMBL/GenBank/DDBJ databases">
        <title>New species, Clostridium PI-S10-A1B.</title>
        <authorList>
            <person name="Krishna G."/>
            <person name="Summeta K."/>
            <person name="Shikha S."/>
            <person name="Prabhu P.B."/>
            <person name="Suresh K."/>
        </authorList>
    </citation>
    <scope>NUCLEOTIDE SEQUENCE [LARGE SCALE GENOMIC DNA]</scope>
    <source>
        <strain evidence="2 3">PI-S10-A1B</strain>
    </source>
</reference>
<sequence length="231" mass="26261">MEGLLFPIIMLTVTLVGGGLLLLFLKTAKKRPVSDETAISVQTAQQFINVRDVKDKYLYTKDGLVLTYLRVHAISIDLYSKAEKNNLIKQITAELSDIQYPFKFMAVSRPVDISPLISDMQGMLKTADDKRKELLRQEILQMSSFALSGEIVERQFYISLWDRYEDGVEKDLLKRASLLAEKFTTNGVGCDILTEKEIVRLLNLVNNPSYTHLEDTDFEAGIPMLKEDIYA</sequence>
<keyword evidence="1" id="KW-0472">Membrane</keyword>
<evidence type="ECO:0000313" key="3">
    <source>
        <dbReference type="Proteomes" id="UP000260680"/>
    </source>
</evidence>
<dbReference type="EMBL" id="QOHO01000052">
    <property type="protein sequence ID" value="RFZ77816.1"/>
    <property type="molecule type" value="Genomic_DNA"/>
</dbReference>
<accession>A0A3E2N9Z0</accession>
<evidence type="ECO:0000313" key="2">
    <source>
        <dbReference type="EMBL" id="RFZ77816.1"/>
    </source>
</evidence>
<protein>
    <submittedName>
        <fullName evidence="2">Uncharacterized protein</fullName>
    </submittedName>
</protein>
<dbReference type="AlphaFoldDB" id="A0A3E2N9Z0"/>
<name>A0A3E2N9Z0_9FIRM</name>
<dbReference type="OrthoDB" id="2578816at2"/>
<evidence type="ECO:0000256" key="1">
    <source>
        <dbReference type="SAM" id="Phobius"/>
    </source>
</evidence>
<proteinExistence type="predicted"/>
<feature type="transmembrane region" description="Helical" evidence="1">
    <location>
        <begin position="6"/>
        <end position="25"/>
    </location>
</feature>
<dbReference type="Proteomes" id="UP000260680">
    <property type="component" value="Unassembled WGS sequence"/>
</dbReference>